<evidence type="ECO:0000256" key="1">
    <source>
        <dbReference type="ARBA" id="ARBA00022490"/>
    </source>
</evidence>
<keyword evidence="5" id="KW-1185">Reference proteome</keyword>
<dbReference type="GO" id="GO:0006777">
    <property type="term" value="P:Mo-molybdopterin cofactor biosynthetic process"/>
    <property type="evidence" value="ECO:0007669"/>
    <property type="project" value="UniProtKB-UniRule"/>
</dbReference>
<reference evidence="4 5" key="1">
    <citation type="journal article" date="2011" name="J. Bacteriol.">
        <title>Genome sequence of Chthoniobacter flavus Ellin428, an aerobic heterotrophic soil bacterium.</title>
        <authorList>
            <person name="Kant R."/>
            <person name="van Passel M.W."/>
            <person name="Palva A."/>
            <person name="Lucas S."/>
            <person name="Lapidus A."/>
            <person name="Glavina Del Rio T."/>
            <person name="Dalin E."/>
            <person name="Tice H."/>
            <person name="Bruce D."/>
            <person name="Goodwin L."/>
            <person name="Pitluck S."/>
            <person name="Larimer F.W."/>
            <person name="Land M.L."/>
            <person name="Hauser L."/>
            <person name="Sangwan P."/>
            <person name="de Vos W.M."/>
            <person name="Janssen P.H."/>
            <person name="Smidt H."/>
        </authorList>
    </citation>
    <scope>NUCLEOTIDE SEQUENCE [LARGE SCALE GENOMIC DNA]</scope>
    <source>
        <strain evidence="4 5">Ellin428</strain>
    </source>
</reference>
<dbReference type="GO" id="GO:0097163">
    <property type="term" value="F:sulfur carrier activity"/>
    <property type="evidence" value="ECO:0007669"/>
    <property type="project" value="UniProtKB-UniRule"/>
</dbReference>
<comment type="caution">
    <text evidence="4">The sequence shown here is derived from an EMBL/GenBank/DDBJ whole genome shotgun (WGS) entry which is preliminary data.</text>
</comment>
<dbReference type="NCBIfam" id="TIGR00129">
    <property type="entry name" value="fdhD_narQ"/>
    <property type="match status" value="1"/>
</dbReference>
<dbReference type="PANTHER" id="PTHR30592:SF1">
    <property type="entry name" value="SULFUR CARRIER PROTEIN FDHD"/>
    <property type="match status" value="1"/>
</dbReference>
<dbReference type="HAMAP" id="MF_00187">
    <property type="entry name" value="FdhD"/>
    <property type="match status" value="1"/>
</dbReference>
<dbReference type="AlphaFoldDB" id="B4D2D4"/>
<protein>
    <recommendedName>
        <fullName evidence="3">Sulfur carrier protein FdhD</fullName>
    </recommendedName>
</protein>
<dbReference type="FunCoup" id="B4D2D4">
    <property type="interactions" value="200"/>
</dbReference>
<dbReference type="SUPFAM" id="SSF53927">
    <property type="entry name" value="Cytidine deaminase-like"/>
    <property type="match status" value="1"/>
</dbReference>
<sequence>MVRYDEGRSRGEVDDVLAAEEPLEIRVEGRPLAVVMRTPGHDRELAAGFLLSEGVIKTAKDIFDITSCIEQGATGTGNAVDVALTHPDSFDFEKLTRHVFTSSSCGICSKASVDAVLKRRKPLHDEARVKASVLLALPQRLARKQDTFKSTGGLHACAIFDAAGKLLAAREDVGRHNALDKLLGWALLEKIAPLHGHIALLSGRASFEMMQKAHAGGIPIVAAISAPSSLAVEFARESGQTLVGFLRGRSMNAYAGAERITR</sequence>
<comment type="subcellular location">
    <subcellularLocation>
        <location evidence="3">Cytoplasm</location>
    </subcellularLocation>
</comment>
<gene>
    <name evidence="3" type="primary">fdhD</name>
    <name evidence="4" type="ORF">CfE428DRAFT_3059</name>
</gene>
<dbReference type="InterPro" id="IPR003786">
    <property type="entry name" value="FdhD"/>
</dbReference>
<name>B4D2D4_9BACT</name>
<comment type="function">
    <text evidence="3">Required for formate dehydrogenase (FDH) activity. Acts as a sulfur carrier protein that transfers sulfur from IscS to the molybdenum cofactor prior to its insertion into FDH.</text>
</comment>
<dbReference type="Proteomes" id="UP000005824">
    <property type="component" value="Unassembled WGS sequence"/>
</dbReference>
<dbReference type="PANTHER" id="PTHR30592">
    <property type="entry name" value="FORMATE DEHYDROGENASE"/>
    <property type="match status" value="1"/>
</dbReference>
<dbReference type="GO" id="GO:0005737">
    <property type="term" value="C:cytoplasm"/>
    <property type="evidence" value="ECO:0007669"/>
    <property type="project" value="UniProtKB-SubCell"/>
</dbReference>
<dbReference type="NCBIfam" id="NF001943">
    <property type="entry name" value="PRK00724.1-2"/>
    <property type="match status" value="1"/>
</dbReference>
<dbReference type="STRING" id="497964.CfE428DRAFT_3059"/>
<evidence type="ECO:0000256" key="2">
    <source>
        <dbReference type="ARBA" id="ARBA00023150"/>
    </source>
</evidence>
<feature type="active site" description="Cysteine persulfide intermediate" evidence="3">
    <location>
        <position position="105"/>
    </location>
</feature>
<dbReference type="GO" id="GO:0016783">
    <property type="term" value="F:sulfurtransferase activity"/>
    <property type="evidence" value="ECO:0007669"/>
    <property type="project" value="InterPro"/>
</dbReference>
<dbReference type="InterPro" id="IPR016193">
    <property type="entry name" value="Cytidine_deaminase-like"/>
</dbReference>
<dbReference type="PIRSF" id="PIRSF015626">
    <property type="entry name" value="FdhD"/>
    <property type="match status" value="1"/>
</dbReference>
<keyword evidence="2 3" id="KW-0501">Molybdenum cofactor biosynthesis</keyword>
<accession>B4D2D4</accession>
<evidence type="ECO:0000313" key="5">
    <source>
        <dbReference type="Proteomes" id="UP000005824"/>
    </source>
</evidence>
<dbReference type="Pfam" id="PF02634">
    <property type="entry name" value="FdhD-NarQ"/>
    <property type="match status" value="1"/>
</dbReference>
<dbReference type="Gene3D" id="3.40.140.10">
    <property type="entry name" value="Cytidine Deaminase, domain 2"/>
    <property type="match status" value="1"/>
</dbReference>
<comment type="similarity">
    <text evidence="3">Belongs to the FdhD family.</text>
</comment>
<comment type="caution">
    <text evidence="3">Lacks conserved residue(s) required for the propagation of feature annotation.</text>
</comment>
<organism evidence="4 5">
    <name type="scientific">Chthoniobacter flavus Ellin428</name>
    <dbReference type="NCBI Taxonomy" id="497964"/>
    <lineage>
        <taxon>Bacteria</taxon>
        <taxon>Pseudomonadati</taxon>
        <taxon>Verrucomicrobiota</taxon>
        <taxon>Spartobacteria</taxon>
        <taxon>Chthoniobacterales</taxon>
        <taxon>Chthoniobacteraceae</taxon>
        <taxon>Chthoniobacter</taxon>
    </lineage>
</organism>
<dbReference type="EMBL" id="ABVL01000008">
    <property type="protein sequence ID" value="EDY19374.1"/>
    <property type="molecule type" value="Genomic_DNA"/>
</dbReference>
<proteinExistence type="inferred from homology"/>
<dbReference type="eggNOG" id="COG1526">
    <property type="taxonomic scope" value="Bacteria"/>
</dbReference>
<dbReference type="Gene3D" id="3.10.20.10">
    <property type="match status" value="1"/>
</dbReference>
<dbReference type="InParanoid" id="B4D2D4"/>
<keyword evidence="1 3" id="KW-0963">Cytoplasm</keyword>
<evidence type="ECO:0000313" key="4">
    <source>
        <dbReference type="EMBL" id="EDY19374.1"/>
    </source>
</evidence>
<evidence type="ECO:0000256" key="3">
    <source>
        <dbReference type="HAMAP-Rule" id="MF_00187"/>
    </source>
</evidence>